<accession>A0A5C3NLC4</accession>
<protein>
    <recommendedName>
        <fullName evidence="4">CCHC-type domain-containing protein</fullName>
    </recommendedName>
</protein>
<dbReference type="STRING" id="1314778.A0A5C3NLC4"/>
<gene>
    <name evidence="2" type="ORF">K466DRAFT_607415</name>
</gene>
<evidence type="ECO:0000313" key="2">
    <source>
        <dbReference type="EMBL" id="TFK78015.1"/>
    </source>
</evidence>
<feature type="compositionally biased region" description="Acidic residues" evidence="1">
    <location>
        <begin position="199"/>
        <end position="209"/>
    </location>
</feature>
<evidence type="ECO:0000313" key="3">
    <source>
        <dbReference type="Proteomes" id="UP000308197"/>
    </source>
</evidence>
<evidence type="ECO:0000256" key="1">
    <source>
        <dbReference type="SAM" id="MobiDB-lite"/>
    </source>
</evidence>
<reference evidence="2 3" key="1">
    <citation type="journal article" date="2019" name="Nat. Ecol. Evol.">
        <title>Megaphylogeny resolves global patterns of mushroom evolution.</title>
        <authorList>
            <person name="Varga T."/>
            <person name="Krizsan K."/>
            <person name="Foldi C."/>
            <person name="Dima B."/>
            <person name="Sanchez-Garcia M."/>
            <person name="Sanchez-Ramirez S."/>
            <person name="Szollosi G.J."/>
            <person name="Szarkandi J.G."/>
            <person name="Papp V."/>
            <person name="Albert L."/>
            <person name="Andreopoulos W."/>
            <person name="Angelini C."/>
            <person name="Antonin V."/>
            <person name="Barry K.W."/>
            <person name="Bougher N.L."/>
            <person name="Buchanan P."/>
            <person name="Buyck B."/>
            <person name="Bense V."/>
            <person name="Catcheside P."/>
            <person name="Chovatia M."/>
            <person name="Cooper J."/>
            <person name="Damon W."/>
            <person name="Desjardin D."/>
            <person name="Finy P."/>
            <person name="Geml J."/>
            <person name="Haridas S."/>
            <person name="Hughes K."/>
            <person name="Justo A."/>
            <person name="Karasinski D."/>
            <person name="Kautmanova I."/>
            <person name="Kiss B."/>
            <person name="Kocsube S."/>
            <person name="Kotiranta H."/>
            <person name="LaButti K.M."/>
            <person name="Lechner B.E."/>
            <person name="Liimatainen K."/>
            <person name="Lipzen A."/>
            <person name="Lukacs Z."/>
            <person name="Mihaltcheva S."/>
            <person name="Morgado L.N."/>
            <person name="Niskanen T."/>
            <person name="Noordeloos M.E."/>
            <person name="Ohm R.A."/>
            <person name="Ortiz-Santana B."/>
            <person name="Ovrebo C."/>
            <person name="Racz N."/>
            <person name="Riley R."/>
            <person name="Savchenko A."/>
            <person name="Shiryaev A."/>
            <person name="Soop K."/>
            <person name="Spirin V."/>
            <person name="Szebenyi C."/>
            <person name="Tomsovsky M."/>
            <person name="Tulloss R.E."/>
            <person name="Uehling J."/>
            <person name="Grigoriev I.V."/>
            <person name="Vagvolgyi C."/>
            <person name="Papp T."/>
            <person name="Martin F.M."/>
            <person name="Miettinen O."/>
            <person name="Hibbett D.S."/>
            <person name="Nagy L.G."/>
        </authorList>
    </citation>
    <scope>NUCLEOTIDE SEQUENCE [LARGE SCALE GENOMIC DNA]</scope>
    <source>
        <strain evidence="2 3">HHB13444</strain>
    </source>
</reference>
<evidence type="ECO:0008006" key="4">
    <source>
        <dbReference type="Google" id="ProtNLM"/>
    </source>
</evidence>
<organism evidence="2 3">
    <name type="scientific">Polyporus arcularius HHB13444</name>
    <dbReference type="NCBI Taxonomy" id="1314778"/>
    <lineage>
        <taxon>Eukaryota</taxon>
        <taxon>Fungi</taxon>
        <taxon>Dikarya</taxon>
        <taxon>Basidiomycota</taxon>
        <taxon>Agaricomycotina</taxon>
        <taxon>Agaricomycetes</taxon>
        <taxon>Polyporales</taxon>
        <taxon>Polyporaceae</taxon>
        <taxon>Polyporus</taxon>
    </lineage>
</organism>
<dbReference type="EMBL" id="ML212892">
    <property type="protein sequence ID" value="TFK78015.1"/>
    <property type="molecule type" value="Genomic_DNA"/>
</dbReference>
<name>A0A5C3NLC4_9APHY</name>
<dbReference type="InParanoid" id="A0A5C3NLC4"/>
<sequence>MVDKSSGRPQGAAGKSLAAFEEPEQVGSDSSTIQSSTPSTVKSTQGPKLVIKVPARTAEEEVRKNPVEPPKASGSKSTKGKEKARGMSPPPPPATLEELEEARLSIKDVLGILGMTPDDFLRFRDEVNKQRVGAGLEPGPDMSNDLLKVFGIDPSAYSQVPDAIAIGIADAEAKSAGAQQGTPEPRINGGTRQSSPIDLSDDESNDGDADADFKFHDIPDEAYVNAYNNAFPERPVVRVGDRIDLKSHKPAVALEKEKEKEKLAVVSGPVSDAVDGVDMYGPSSALLSVDPRLIAMGRNGWHIPLTACTTANLNSINDGSRAKGAKQGNRSGINLHVLDLSAFGSEHAIDAQDWHEAWGNFLHFLPEICGPRETQRFRDHFDYLCQLEWFREEFSAVLEFDIKTRRIWFNAPADKKPFFQVGASTYVSQLSEIRLRKMNARFSGRPVQTGRFHPYAIAAPAATSYGAAPLSRPAQGTNHGRQQQPFQEGRAGEAAGGICLVCAGSGHRARDCSSTALRTGRPAHSIWANGKLVSSLGRRPICAAWNVGGVLPCKSSRCPKAPGCHSCSLCGAADHTATAARCL</sequence>
<feature type="region of interest" description="Disordered" evidence="1">
    <location>
        <begin position="175"/>
        <end position="209"/>
    </location>
</feature>
<dbReference type="AlphaFoldDB" id="A0A5C3NLC4"/>
<proteinExistence type="predicted"/>
<dbReference type="Proteomes" id="UP000308197">
    <property type="component" value="Unassembled WGS sequence"/>
</dbReference>
<feature type="compositionally biased region" description="Basic and acidic residues" evidence="1">
    <location>
        <begin position="57"/>
        <end position="66"/>
    </location>
</feature>
<feature type="compositionally biased region" description="Low complexity" evidence="1">
    <location>
        <begin position="28"/>
        <end position="40"/>
    </location>
</feature>
<keyword evidence="3" id="KW-1185">Reference proteome</keyword>
<feature type="region of interest" description="Disordered" evidence="1">
    <location>
        <begin position="1"/>
        <end position="96"/>
    </location>
</feature>